<dbReference type="KEGG" id="rcp:RCAP_rcc02946"/>
<evidence type="ECO:0000313" key="3">
    <source>
        <dbReference type="Proteomes" id="UP000002361"/>
    </source>
</evidence>
<dbReference type="EMBL" id="CP001312">
    <property type="protein sequence ID" value="ADE86673.1"/>
    <property type="molecule type" value="Genomic_DNA"/>
</dbReference>
<reference evidence="2 3" key="2">
    <citation type="journal article" date="2010" name="J. Bacteriol.">
        <title>Complete genome sequence of the photosynthetic purple nonsulfur bacterium Rhodobacter capsulatus SB 1003.</title>
        <authorList>
            <person name="Strnad H."/>
            <person name="Lapidus A."/>
            <person name="Paces J."/>
            <person name="Ulbrich P."/>
            <person name="Vlcek C."/>
            <person name="Paces V."/>
            <person name="Haselkorn R."/>
        </authorList>
    </citation>
    <scope>NUCLEOTIDE SEQUENCE [LARGE SCALE GENOMIC DNA]</scope>
    <source>
        <strain evidence="3">ATCC BAA-309 / NBRC 16581 / SB1003</strain>
    </source>
</reference>
<evidence type="ECO:0000256" key="1">
    <source>
        <dbReference type="SAM" id="MobiDB-lite"/>
    </source>
</evidence>
<keyword evidence="3" id="KW-1185">Reference proteome</keyword>
<dbReference type="HOGENOM" id="CLU_1601382_0_0_5"/>
<reference key="1">
    <citation type="submission" date="2008-12" db="EMBL/GenBank/DDBJ databases">
        <title>Complete genome sequence of Rhodobacter capsulatus SB1003.</title>
        <authorList>
            <person name="Strnad H."/>
            <person name="Lapidus A."/>
            <person name="Vlcek C."/>
            <person name="Ulbrich P."/>
            <person name="Paces J."/>
            <person name="Maltsev N."/>
            <person name="Kumar V."/>
            <person name="Kogan Y."/>
            <person name="Milgram A."/>
            <person name="Rebrekov D."/>
            <person name="Mazur M."/>
            <person name="Cox R."/>
            <person name="Kyrpides N."/>
            <person name="Kolar M."/>
            <person name="Sachova J."/>
            <person name="Ridl J."/>
            <person name="Ivanova N."/>
            <person name="Kapatral V."/>
            <person name="Los T."/>
            <person name="Lykidis A."/>
            <person name="Mikhailova N."/>
            <person name="Reznik G."/>
            <person name="Vasieva O."/>
            <person name="Fonstein M."/>
            <person name="Paces V."/>
            <person name="Haselkorn R."/>
        </authorList>
    </citation>
    <scope>NUCLEOTIDE SEQUENCE</scope>
    <source>
        <strain>SB1003</strain>
    </source>
</reference>
<organism evidence="2 3">
    <name type="scientific">Rhodobacter capsulatus (strain ATCC BAA-309 / NBRC 16581 / SB1003)</name>
    <dbReference type="NCBI Taxonomy" id="272942"/>
    <lineage>
        <taxon>Bacteria</taxon>
        <taxon>Pseudomonadati</taxon>
        <taxon>Pseudomonadota</taxon>
        <taxon>Alphaproteobacteria</taxon>
        <taxon>Rhodobacterales</taxon>
        <taxon>Rhodobacter group</taxon>
        <taxon>Rhodobacter</taxon>
    </lineage>
</organism>
<proteinExistence type="predicted"/>
<sequence length="166" mass="18250">MSDYRDRFRDLGAFVNGGQPRRTAPLPPPPTPKPAHPTAALTVDGIEIRPAERLAALAKIRDRHRSTARFASDQMHALREKIEERRVRVRLISERIDIAGDFRAEGEISQINAEIDQLMAAREAAVAEAETASDAAAQADRLLRSALRFALDHGATVPITLAGEVR</sequence>
<name>D5APV4_RHOCB</name>
<feature type="region of interest" description="Disordered" evidence="1">
    <location>
        <begin position="12"/>
        <end position="36"/>
    </location>
</feature>
<dbReference type="AlphaFoldDB" id="D5APV4"/>
<dbReference type="Proteomes" id="UP000002361">
    <property type="component" value="Chromosome"/>
</dbReference>
<dbReference type="STRING" id="272942.RCAP_rcc02946"/>
<dbReference type="GeneID" id="31491741"/>
<evidence type="ECO:0000313" key="2">
    <source>
        <dbReference type="EMBL" id="ADE86673.1"/>
    </source>
</evidence>
<accession>D5APV4</accession>
<feature type="compositionally biased region" description="Pro residues" evidence="1">
    <location>
        <begin position="25"/>
        <end position="35"/>
    </location>
</feature>
<dbReference type="RefSeq" id="WP_013068646.1">
    <property type="nucleotide sequence ID" value="NC_014034.1"/>
</dbReference>
<protein>
    <submittedName>
        <fullName evidence="2">Conserved domain protein</fullName>
    </submittedName>
</protein>
<gene>
    <name evidence="2" type="ordered locus">RCAP_rcc02946</name>
</gene>